<dbReference type="AlphaFoldDB" id="A0A420EQI1"/>
<comment type="caution">
    <text evidence="3">The sequence shown here is derived from an EMBL/GenBank/DDBJ whole genome shotgun (WGS) entry which is preliminary data.</text>
</comment>
<evidence type="ECO:0000313" key="3">
    <source>
        <dbReference type="EMBL" id="RKF22939.1"/>
    </source>
</evidence>
<proteinExistence type="predicted"/>
<sequence>MKALIRTPVPARAFDVPRATSARCASTAHYGPSVRGCSRPSAHLEPSKHDTVVKHRPVPVGVECPAMAAPPVLRDIFNAYQKQLGEEDDGFLFEDEQGPISRLDVLVYRPKSATDMTSFATIGMAAKEMPAVPGPGGGGRAELHLRRRGPLTRSEEHAIAVRLADLAVHPFVTGMQLNWGHMIGFQGDFPTFRGCRAVFLAGPLSADGLDYVPTSAGAVRVINVVPITDTERERGKTLPPVDFARSLLERADIFAERPQ</sequence>
<name>A0A420EQI1_9ACTN</name>
<protein>
    <submittedName>
        <fullName evidence="3">Suppressor of fused domain protein</fullName>
    </submittedName>
</protein>
<dbReference type="Proteomes" id="UP000285744">
    <property type="component" value="Unassembled WGS sequence"/>
</dbReference>
<evidence type="ECO:0000313" key="4">
    <source>
        <dbReference type="Proteomes" id="UP000285744"/>
    </source>
</evidence>
<evidence type="ECO:0000259" key="2">
    <source>
        <dbReference type="Pfam" id="PF05076"/>
    </source>
</evidence>
<evidence type="ECO:0000256" key="1">
    <source>
        <dbReference type="SAM" id="MobiDB-lite"/>
    </source>
</evidence>
<dbReference type="EMBL" id="RAQQ01000040">
    <property type="protein sequence ID" value="RKF22939.1"/>
    <property type="molecule type" value="Genomic_DNA"/>
</dbReference>
<reference evidence="3 4" key="1">
    <citation type="journal article" date="2018" name="Int. J. Syst. Evol. Microbiol.">
        <title>Micromonospora globbae sp. nov., an endophytic actinomycete isolated from roots of Globba winitii C. H. Wright.</title>
        <authorList>
            <person name="Kuncharoen N."/>
            <person name="Pittayakhajonwut P."/>
            <person name="Tanasupawat S."/>
        </authorList>
    </citation>
    <scope>NUCLEOTIDE SEQUENCE [LARGE SCALE GENOMIC DNA]</scope>
    <source>
        <strain evidence="3 4">WPS1-2</strain>
    </source>
</reference>
<feature type="region of interest" description="Disordered" evidence="1">
    <location>
        <begin position="29"/>
        <end position="48"/>
    </location>
</feature>
<dbReference type="Pfam" id="PF05076">
    <property type="entry name" value="SUFU"/>
    <property type="match status" value="1"/>
</dbReference>
<feature type="domain" description="Suppressor of fused-like" evidence="2">
    <location>
        <begin position="102"/>
        <end position="233"/>
    </location>
</feature>
<organism evidence="3 4">
    <name type="scientific">Micromonospora globbae</name>
    <dbReference type="NCBI Taxonomy" id="1894969"/>
    <lineage>
        <taxon>Bacteria</taxon>
        <taxon>Bacillati</taxon>
        <taxon>Actinomycetota</taxon>
        <taxon>Actinomycetes</taxon>
        <taxon>Micromonosporales</taxon>
        <taxon>Micromonosporaceae</taxon>
        <taxon>Micromonospora</taxon>
    </lineage>
</organism>
<gene>
    <name evidence="3" type="ORF">D7I43_30635</name>
</gene>
<dbReference type="InterPro" id="IPR020941">
    <property type="entry name" value="SUFU-like_domain"/>
</dbReference>
<accession>A0A420EQI1</accession>